<dbReference type="SUPFAM" id="SSF50465">
    <property type="entry name" value="EF-Tu/eEF-1alpha/eIF2-gamma C-terminal domain"/>
    <property type="match status" value="1"/>
</dbReference>
<dbReference type="PANTHER" id="PTHR43721:SF9">
    <property type="entry name" value="GTP-BINDING PROTEIN 1"/>
    <property type="match status" value="1"/>
</dbReference>
<dbReference type="GO" id="GO:0003746">
    <property type="term" value="F:translation elongation factor activity"/>
    <property type="evidence" value="ECO:0007669"/>
    <property type="project" value="UniProtKB-KW"/>
</dbReference>
<reference evidence="11 12" key="1">
    <citation type="submission" date="2017-08" db="EMBL/GenBank/DDBJ databases">
        <title>Infants hospitalized years apart are colonized by the same room-sourced microbial strains.</title>
        <authorList>
            <person name="Brooks B."/>
            <person name="Olm M.R."/>
            <person name="Firek B.A."/>
            <person name="Baker R."/>
            <person name="Thomas B.C."/>
            <person name="Morowitz M.J."/>
            <person name="Banfield J.F."/>
        </authorList>
    </citation>
    <scope>NUCLEOTIDE SEQUENCE [LARGE SCALE GENOMIC DNA]</scope>
    <source>
        <strain evidence="11">S2_005_002_R2_34</strain>
    </source>
</reference>
<dbReference type="InterPro" id="IPR057335">
    <property type="entry name" value="Beta-barrel_SelB"/>
</dbReference>
<evidence type="ECO:0000256" key="4">
    <source>
        <dbReference type="ARBA" id="ARBA00022741"/>
    </source>
</evidence>
<dbReference type="InterPro" id="IPR050055">
    <property type="entry name" value="EF-Tu_GTPase"/>
</dbReference>
<evidence type="ECO:0000256" key="7">
    <source>
        <dbReference type="ARBA" id="ARBA00025526"/>
    </source>
</evidence>
<evidence type="ECO:0000256" key="6">
    <source>
        <dbReference type="ARBA" id="ARBA00023134"/>
    </source>
</evidence>
<organism evidence="11 12">
    <name type="scientific">Rhodovulum sulfidophilum</name>
    <name type="common">Rhodobacter sulfidophilus</name>
    <dbReference type="NCBI Taxonomy" id="35806"/>
    <lineage>
        <taxon>Bacteria</taxon>
        <taxon>Pseudomonadati</taxon>
        <taxon>Pseudomonadota</taxon>
        <taxon>Alphaproteobacteria</taxon>
        <taxon>Rhodobacterales</taxon>
        <taxon>Paracoccaceae</taxon>
        <taxon>Rhodovulum</taxon>
    </lineage>
</organism>
<evidence type="ECO:0000256" key="5">
    <source>
        <dbReference type="ARBA" id="ARBA00022917"/>
    </source>
</evidence>
<comment type="caution">
    <text evidence="11">The sequence shown here is derived from an EMBL/GenBank/DDBJ whole genome shotgun (WGS) entry which is preliminary data.</text>
</comment>
<dbReference type="Pfam" id="PF09106">
    <property type="entry name" value="WHD_2nd_SelB"/>
    <property type="match status" value="1"/>
</dbReference>
<dbReference type="InterPro" id="IPR027417">
    <property type="entry name" value="P-loop_NTPase"/>
</dbReference>
<gene>
    <name evidence="11" type="primary">selB</name>
    <name evidence="11" type="ORF">DI556_15950</name>
</gene>
<evidence type="ECO:0000256" key="9">
    <source>
        <dbReference type="SAM" id="MobiDB-lite"/>
    </source>
</evidence>
<dbReference type="InterPro" id="IPR015191">
    <property type="entry name" value="SelB_WHD4"/>
</dbReference>
<evidence type="ECO:0000259" key="10">
    <source>
        <dbReference type="PROSITE" id="PS51722"/>
    </source>
</evidence>
<sequence>MIIGTAGHIDHGKTALVKALTGIDADRLAEEKARGITIDLGFAYARLGSELGPEEAGITGFVDVPGHEKFVHTMLAGAGGIDFALLVVAADDGVMPQTTEHLAILDLLGVARGAVALTKADLAEPARIAAVTEEITALLAPTTLAGAPVFLVSAPTGAGIPALRAHLAAAERATGARAATGRARLAVDRAFTLTGAGTIVTGTMISGAMAVGDRVVVSPSGRPARIRSLHAQNTPAERGLAGQRCALNLAGDGITRDAVARGDLVLDPALHAPTDRIDARLRVLASEPKPLGTWFPARLHCGSTEIGARVVPLGAPIGPGETGLAQLVLDRPVAAVVGDRFILRDVSARRTIGGGRFLDLRAPARKRRTEARLAFLAAAAAPEPAAALRGMLATGPVDARAFARDRALTEAERAEAIRGAGAERIGAILVAAGGTGALRAALVATLAAYHLENPELQGMARERLRLAAPTRLAKEDFLDFLHGEAAAGHLRLEGAFVRLPGHEARLTPADEALFDRIAAEIGGAARFRPPRVRDLATAWGVEEGEIRRVLKLCARAGRVDEIAKDHFFPRATTAEMAGFARDLSAAAPEGWFAAAAFRDRMDNGRKVAIQILDFFDRAGLTLRRGDLRRINPHRADLFGPGPEDHGGESSPVGRPDFKSGWGGETVPGGFDSHSPSPAR</sequence>
<dbReference type="Gene3D" id="1.10.10.10">
    <property type="entry name" value="Winged helix-like DNA-binding domain superfamily/Winged helix DNA-binding domain"/>
    <property type="match status" value="3"/>
</dbReference>
<dbReference type="CDD" id="cd03696">
    <property type="entry name" value="SelB_II"/>
    <property type="match status" value="1"/>
</dbReference>
<evidence type="ECO:0000256" key="2">
    <source>
        <dbReference type="ARBA" id="ARBA00015953"/>
    </source>
</evidence>
<evidence type="ECO:0000256" key="1">
    <source>
        <dbReference type="ARBA" id="ARBA00004496"/>
    </source>
</evidence>
<dbReference type="PANTHER" id="PTHR43721">
    <property type="entry name" value="ELONGATION FACTOR TU-RELATED"/>
    <property type="match status" value="1"/>
</dbReference>
<name>A0A2W5N4F5_RHOSU</name>
<evidence type="ECO:0000256" key="3">
    <source>
        <dbReference type="ARBA" id="ARBA00022490"/>
    </source>
</evidence>
<protein>
    <recommendedName>
        <fullName evidence="2">Selenocysteine-specific elongation factor</fullName>
    </recommendedName>
    <alternativeName>
        <fullName evidence="8">SelB translation factor</fullName>
    </alternativeName>
</protein>
<accession>A0A2W5N4F5</accession>
<keyword evidence="11" id="KW-0251">Elongation factor</keyword>
<dbReference type="Pfam" id="PF00009">
    <property type="entry name" value="GTP_EFTU"/>
    <property type="match status" value="1"/>
</dbReference>
<dbReference type="GO" id="GO:0003723">
    <property type="term" value="F:RNA binding"/>
    <property type="evidence" value="ECO:0007669"/>
    <property type="project" value="InterPro"/>
</dbReference>
<dbReference type="InterPro" id="IPR004161">
    <property type="entry name" value="EFTu-like_2"/>
</dbReference>
<evidence type="ECO:0000256" key="8">
    <source>
        <dbReference type="ARBA" id="ARBA00031615"/>
    </source>
</evidence>
<dbReference type="InterPro" id="IPR036388">
    <property type="entry name" value="WH-like_DNA-bd_sf"/>
</dbReference>
<keyword evidence="5" id="KW-0648">Protein biosynthesis</keyword>
<keyword evidence="4" id="KW-0547">Nucleotide-binding</keyword>
<dbReference type="Pfam" id="PF25461">
    <property type="entry name" value="Beta-barrel_SelB"/>
    <property type="match status" value="1"/>
</dbReference>
<dbReference type="Pfam" id="PF09107">
    <property type="entry name" value="WHD_3rd_SelB"/>
    <property type="match status" value="1"/>
</dbReference>
<dbReference type="Gene3D" id="3.40.50.300">
    <property type="entry name" value="P-loop containing nucleotide triphosphate hydrolases"/>
    <property type="match status" value="1"/>
</dbReference>
<evidence type="ECO:0000313" key="12">
    <source>
        <dbReference type="Proteomes" id="UP000249185"/>
    </source>
</evidence>
<feature type="region of interest" description="Disordered" evidence="9">
    <location>
        <begin position="632"/>
        <end position="679"/>
    </location>
</feature>
<comment type="subcellular location">
    <subcellularLocation>
        <location evidence="1">Cytoplasm</location>
    </subcellularLocation>
</comment>
<dbReference type="InterPro" id="IPR004535">
    <property type="entry name" value="Transl_elong_SelB"/>
</dbReference>
<evidence type="ECO:0000313" key="11">
    <source>
        <dbReference type="EMBL" id="PZQ47984.1"/>
    </source>
</evidence>
<feature type="compositionally biased region" description="Basic and acidic residues" evidence="9">
    <location>
        <begin position="632"/>
        <end position="647"/>
    </location>
</feature>
<dbReference type="GO" id="GO:0005737">
    <property type="term" value="C:cytoplasm"/>
    <property type="evidence" value="ECO:0007669"/>
    <property type="project" value="UniProtKB-SubCell"/>
</dbReference>
<dbReference type="InterPro" id="IPR009001">
    <property type="entry name" value="Transl_elong_EF1A/Init_IF2_C"/>
</dbReference>
<dbReference type="InterPro" id="IPR036390">
    <property type="entry name" value="WH_DNA-bd_sf"/>
</dbReference>
<comment type="function">
    <text evidence="7">Translation factor necessary for the incorporation of selenocysteine into proteins. It probably replaces EF-Tu for the insertion of selenocysteine directed by the UGA codon. SelB binds GTP and GDP.</text>
</comment>
<dbReference type="InterPro" id="IPR009000">
    <property type="entry name" value="Transl_B-barrel_sf"/>
</dbReference>
<dbReference type="PROSITE" id="PS51722">
    <property type="entry name" value="G_TR_2"/>
    <property type="match status" value="1"/>
</dbReference>
<dbReference type="CDD" id="cd04171">
    <property type="entry name" value="SelB"/>
    <property type="match status" value="1"/>
</dbReference>
<keyword evidence="6" id="KW-0342">GTP-binding</keyword>
<dbReference type="NCBIfam" id="TIGR00475">
    <property type="entry name" value="selB"/>
    <property type="match status" value="1"/>
</dbReference>
<dbReference type="PRINTS" id="PR00315">
    <property type="entry name" value="ELONGATNFCT"/>
</dbReference>
<dbReference type="AlphaFoldDB" id="A0A2W5N4F5"/>
<dbReference type="Proteomes" id="UP000249185">
    <property type="component" value="Unassembled WGS sequence"/>
</dbReference>
<dbReference type="GO" id="GO:0003924">
    <property type="term" value="F:GTPase activity"/>
    <property type="evidence" value="ECO:0007669"/>
    <property type="project" value="InterPro"/>
</dbReference>
<dbReference type="EMBL" id="QFPW01000014">
    <property type="protein sequence ID" value="PZQ47984.1"/>
    <property type="molecule type" value="Genomic_DNA"/>
</dbReference>
<feature type="domain" description="Tr-type G" evidence="10">
    <location>
        <begin position="1"/>
        <end position="174"/>
    </location>
</feature>
<dbReference type="SUPFAM" id="SSF46785">
    <property type="entry name" value="Winged helix' DNA-binding domain"/>
    <property type="match status" value="3"/>
</dbReference>
<proteinExistence type="predicted"/>
<dbReference type="InterPro" id="IPR000795">
    <property type="entry name" value="T_Tr_GTP-bd_dom"/>
</dbReference>
<dbReference type="SUPFAM" id="SSF50447">
    <property type="entry name" value="Translation proteins"/>
    <property type="match status" value="1"/>
</dbReference>
<dbReference type="CDD" id="cd15491">
    <property type="entry name" value="selB_III"/>
    <property type="match status" value="1"/>
</dbReference>
<dbReference type="Pfam" id="PF03144">
    <property type="entry name" value="GTP_EFTU_D2"/>
    <property type="match status" value="1"/>
</dbReference>
<keyword evidence="3" id="KW-0963">Cytoplasm</keyword>
<dbReference type="Gene3D" id="2.40.30.10">
    <property type="entry name" value="Translation factors"/>
    <property type="match status" value="1"/>
</dbReference>
<dbReference type="SUPFAM" id="SSF52540">
    <property type="entry name" value="P-loop containing nucleoside triphosphate hydrolases"/>
    <property type="match status" value="1"/>
</dbReference>
<dbReference type="GO" id="GO:0005525">
    <property type="term" value="F:GTP binding"/>
    <property type="evidence" value="ECO:0007669"/>
    <property type="project" value="UniProtKB-KW"/>
</dbReference>
<dbReference type="GO" id="GO:0001514">
    <property type="term" value="P:selenocysteine incorporation"/>
    <property type="evidence" value="ECO:0007669"/>
    <property type="project" value="InterPro"/>
</dbReference>
<dbReference type="GO" id="GO:0004020">
    <property type="term" value="F:adenylylsulfate kinase activity"/>
    <property type="evidence" value="ECO:0007669"/>
    <property type="project" value="UniProtKB-EC"/>
</dbReference>
<dbReference type="InterPro" id="IPR015190">
    <property type="entry name" value="Elong_fac_SelB-wing-hlx_typ-2"/>
</dbReference>